<accession>X0TTC6</accession>
<dbReference type="SUPFAM" id="SSF55811">
    <property type="entry name" value="Nudix"/>
    <property type="match status" value="1"/>
</dbReference>
<evidence type="ECO:0008006" key="2">
    <source>
        <dbReference type="Google" id="ProtNLM"/>
    </source>
</evidence>
<protein>
    <recommendedName>
        <fullName evidence="2">Nudix hydrolase domain-containing protein</fullName>
    </recommendedName>
</protein>
<name>X0TTC6_9ZZZZ</name>
<organism evidence="1">
    <name type="scientific">marine sediment metagenome</name>
    <dbReference type="NCBI Taxonomy" id="412755"/>
    <lineage>
        <taxon>unclassified sequences</taxon>
        <taxon>metagenomes</taxon>
        <taxon>ecological metagenomes</taxon>
    </lineage>
</organism>
<comment type="caution">
    <text evidence="1">The sequence shown here is derived from an EMBL/GenBank/DDBJ whole genome shotgun (WGS) entry which is preliminary data.</text>
</comment>
<proteinExistence type="predicted"/>
<feature type="non-terminal residue" evidence="1">
    <location>
        <position position="63"/>
    </location>
</feature>
<sequence>MPRANSRKVPVEELISAGGVVYRHGPQGMEVVICGRAADGVWGLPKGAPEAGEGLEARANSGL</sequence>
<dbReference type="AlphaFoldDB" id="X0TTC6"/>
<evidence type="ECO:0000313" key="1">
    <source>
        <dbReference type="EMBL" id="GAF96848.1"/>
    </source>
</evidence>
<dbReference type="EMBL" id="BARS01018657">
    <property type="protein sequence ID" value="GAF96848.1"/>
    <property type="molecule type" value="Genomic_DNA"/>
</dbReference>
<gene>
    <name evidence="1" type="ORF">S01H1_30328</name>
</gene>
<dbReference type="InterPro" id="IPR015797">
    <property type="entry name" value="NUDIX_hydrolase-like_dom_sf"/>
</dbReference>
<reference evidence="1" key="1">
    <citation type="journal article" date="2014" name="Front. Microbiol.">
        <title>High frequency of phylogenetically diverse reductive dehalogenase-homologous genes in deep subseafloor sedimentary metagenomes.</title>
        <authorList>
            <person name="Kawai M."/>
            <person name="Futagami T."/>
            <person name="Toyoda A."/>
            <person name="Takaki Y."/>
            <person name="Nishi S."/>
            <person name="Hori S."/>
            <person name="Arai W."/>
            <person name="Tsubouchi T."/>
            <person name="Morono Y."/>
            <person name="Uchiyama I."/>
            <person name="Ito T."/>
            <person name="Fujiyama A."/>
            <person name="Inagaki F."/>
            <person name="Takami H."/>
        </authorList>
    </citation>
    <scope>NUCLEOTIDE SEQUENCE</scope>
    <source>
        <strain evidence="1">Expedition CK06-06</strain>
    </source>
</reference>
<dbReference type="Gene3D" id="3.90.79.10">
    <property type="entry name" value="Nucleoside Triphosphate Pyrophosphohydrolase"/>
    <property type="match status" value="1"/>
</dbReference>